<dbReference type="InterPro" id="IPR015421">
    <property type="entry name" value="PyrdxlP-dep_Trfase_major"/>
</dbReference>
<evidence type="ECO:0000313" key="8">
    <source>
        <dbReference type="Proteomes" id="UP000503399"/>
    </source>
</evidence>
<gene>
    <name evidence="7" type="primary">metY</name>
    <name evidence="7" type="ORF">R50_2549</name>
</gene>
<dbReference type="GO" id="GO:0003961">
    <property type="term" value="F:O-acetylhomoserine aminocarboxypropyltransferase activity"/>
    <property type="evidence" value="ECO:0007669"/>
    <property type="project" value="TreeGrafter"/>
</dbReference>
<dbReference type="InterPro" id="IPR054542">
    <property type="entry name" value="Cys_met_metab_PP"/>
</dbReference>
<sequence>MDELHLETLAVHGGETADPATAALVTPIYQTVAYAFADPGHAARLFNLEEPGNIYSRIMNPTVGVLENRIAALEGGRGALAFASGQAAITATVLNLCRSGDAIIASSHLYGGTFTLLGSTLADLGITVHFLDDDGSGERLEAAPFGPRTKAVYVETIGNPKLDIPDLERWAAVAHAHGVPLIVDNTFASPYLCRPFEAGADLVIHSLTKWLGGHGHSLGGIVVDSGRFDFTAGGYPQFTTPDPTYHGLVWGDRGPDGFLLRMRAKILRDTGAAISPLNAWLILQGVETLAVRMDRECANAAELARRLAAHPAVAWVNYPGLPDHPSHERARRYLRSGRFGSMLVFGLKGGYEAGRRVIERVRLFSHVANVGDVRSLIIHPASTTHGQLDPAEQAAAGVAPEAVRVSVGLEHVDDLWADLEQALT</sequence>
<dbReference type="GO" id="GO:0004124">
    <property type="term" value="F:cysteine synthase activity"/>
    <property type="evidence" value="ECO:0007669"/>
    <property type="project" value="TreeGrafter"/>
</dbReference>
<dbReference type="KEGG" id="hfv:R50_2549"/>
<organism evidence="7 8">
    <name type="scientific">Candidatus Hydrogenisulfobacillus filiaventi</name>
    <dbReference type="NCBI Taxonomy" id="2707344"/>
    <lineage>
        <taxon>Bacteria</taxon>
        <taxon>Bacillati</taxon>
        <taxon>Bacillota</taxon>
        <taxon>Clostridia</taxon>
        <taxon>Eubacteriales</taxon>
        <taxon>Clostridiales Family XVII. Incertae Sedis</taxon>
        <taxon>Candidatus Hydrogenisulfobacillus</taxon>
    </lineage>
</organism>
<dbReference type="AlphaFoldDB" id="A0A6F8ZJI4"/>
<reference evidence="7 8" key="1">
    <citation type="submission" date="2020-02" db="EMBL/GenBank/DDBJ databases">
        <authorList>
            <person name="Hogendoorn C."/>
        </authorList>
    </citation>
    <scope>NUCLEOTIDE SEQUENCE [LARGE SCALE GENOMIC DNA]</scope>
    <source>
        <strain evidence="7">R501</strain>
    </source>
</reference>
<dbReference type="PROSITE" id="PS00868">
    <property type="entry name" value="CYS_MET_METAB_PP"/>
    <property type="match status" value="1"/>
</dbReference>
<dbReference type="CDD" id="cd00614">
    <property type="entry name" value="CGS_like"/>
    <property type="match status" value="1"/>
</dbReference>
<dbReference type="EC" id="2.5.1.-" evidence="7"/>
<dbReference type="GO" id="GO:0030170">
    <property type="term" value="F:pyridoxal phosphate binding"/>
    <property type="evidence" value="ECO:0007669"/>
    <property type="project" value="InterPro"/>
</dbReference>
<feature type="modified residue" description="N6-(pyridoxal phosphate)lysine" evidence="5">
    <location>
        <position position="209"/>
    </location>
</feature>
<keyword evidence="8" id="KW-1185">Reference proteome</keyword>
<dbReference type="SUPFAM" id="SSF53383">
    <property type="entry name" value="PLP-dependent transferases"/>
    <property type="match status" value="1"/>
</dbReference>
<dbReference type="PANTHER" id="PTHR43797">
    <property type="entry name" value="HOMOCYSTEINE/CYSTEINE SYNTHASE"/>
    <property type="match status" value="1"/>
</dbReference>
<name>A0A6F8ZJI4_9FIRM</name>
<dbReference type="Gene3D" id="3.40.640.10">
    <property type="entry name" value="Type I PLP-dependent aspartate aminotransferase-like (Major domain)"/>
    <property type="match status" value="1"/>
</dbReference>
<evidence type="ECO:0000256" key="1">
    <source>
        <dbReference type="ARBA" id="ARBA00001933"/>
    </source>
</evidence>
<protein>
    <submittedName>
        <fullName evidence="7">O-acetyl-L-homoserine sulfhydrylase</fullName>
        <ecNumber evidence="7">2.5.1.-</ecNumber>
    </submittedName>
</protein>
<dbReference type="FunFam" id="3.40.640.10:FF:000035">
    <property type="entry name" value="O-succinylhomoserine sulfhydrylase"/>
    <property type="match status" value="1"/>
</dbReference>
<evidence type="ECO:0000313" key="7">
    <source>
        <dbReference type="EMBL" id="CAB1130041.1"/>
    </source>
</evidence>
<dbReference type="GO" id="GO:0071269">
    <property type="term" value="P:L-homocysteine biosynthetic process"/>
    <property type="evidence" value="ECO:0007669"/>
    <property type="project" value="TreeGrafter"/>
</dbReference>
<dbReference type="NCBIfam" id="TIGR01326">
    <property type="entry name" value="OAH_OAS_sulfhy"/>
    <property type="match status" value="1"/>
</dbReference>
<comment type="similarity">
    <text evidence="2 6">Belongs to the trans-sulfuration enzymes family.</text>
</comment>
<proteinExistence type="inferred from homology"/>
<dbReference type="InterPro" id="IPR006235">
    <property type="entry name" value="OAc-hSer/O-AcSer_sulfhydrylase"/>
</dbReference>
<dbReference type="Gene3D" id="3.90.1150.10">
    <property type="entry name" value="Aspartate Aminotransferase, domain 1"/>
    <property type="match status" value="1"/>
</dbReference>
<dbReference type="InterPro" id="IPR000277">
    <property type="entry name" value="Cys/Met-Metab_PyrdxlP-dep_enz"/>
</dbReference>
<keyword evidence="3 7" id="KW-0808">Transferase</keyword>
<dbReference type="Pfam" id="PF01053">
    <property type="entry name" value="Cys_Met_Meta_PP"/>
    <property type="match status" value="1"/>
</dbReference>
<dbReference type="InterPro" id="IPR015422">
    <property type="entry name" value="PyrdxlP-dep_Trfase_small"/>
</dbReference>
<evidence type="ECO:0000256" key="3">
    <source>
        <dbReference type="ARBA" id="ARBA00022679"/>
    </source>
</evidence>
<accession>A0A6F8ZJI4</accession>
<keyword evidence="4 5" id="KW-0663">Pyridoxal phosphate</keyword>
<dbReference type="PIRSF" id="PIRSF001434">
    <property type="entry name" value="CGS"/>
    <property type="match status" value="1"/>
</dbReference>
<dbReference type="InterPro" id="IPR015424">
    <property type="entry name" value="PyrdxlP-dep_Trfase"/>
</dbReference>
<dbReference type="EMBL" id="LR778114">
    <property type="protein sequence ID" value="CAB1130041.1"/>
    <property type="molecule type" value="Genomic_DNA"/>
</dbReference>
<dbReference type="GO" id="GO:0006535">
    <property type="term" value="P:cysteine biosynthetic process from serine"/>
    <property type="evidence" value="ECO:0007669"/>
    <property type="project" value="TreeGrafter"/>
</dbReference>
<dbReference type="GO" id="GO:0005737">
    <property type="term" value="C:cytoplasm"/>
    <property type="evidence" value="ECO:0007669"/>
    <property type="project" value="TreeGrafter"/>
</dbReference>
<dbReference type="Proteomes" id="UP000503399">
    <property type="component" value="Chromosome"/>
</dbReference>
<evidence type="ECO:0000256" key="6">
    <source>
        <dbReference type="RuleBase" id="RU362118"/>
    </source>
</evidence>
<evidence type="ECO:0000256" key="2">
    <source>
        <dbReference type="ARBA" id="ARBA00009077"/>
    </source>
</evidence>
<comment type="cofactor">
    <cofactor evidence="1 6">
        <name>pyridoxal 5'-phosphate</name>
        <dbReference type="ChEBI" id="CHEBI:597326"/>
    </cofactor>
</comment>
<dbReference type="PANTHER" id="PTHR43797:SF2">
    <property type="entry name" value="HOMOCYSTEINE_CYSTEINE SYNTHASE"/>
    <property type="match status" value="1"/>
</dbReference>
<evidence type="ECO:0000256" key="5">
    <source>
        <dbReference type="PIRSR" id="PIRSR001434-2"/>
    </source>
</evidence>
<evidence type="ECO:0000256" key="4">
    <source>
        <dbReference type="ARBA" id="ARBA00022898"/>
    </source>
</evidence>
<dbReference type="GO" id="GO:0019346">
    <property type="term" value="P:transsulfuration"/>
    <property type="evidence" value="ECO:0007669"/>
    <property type="project" value="InterPro"/>
</dbReference>